<evidence type="ECO:0000313" key="1">
    <source>
        <dbReference type="EMBL" id="TNC18874.1"/>
    </source>
</evidence>
<keyword evidence="2" id="KW-1185">Reference proteome</keyword>
<gene>
    <name evidence="1" type="ORF">FG385_33230</name>
</gene>
<evidence type="ECO:0000313" key="2">
    <source>
        <dbReference type="Proteomes" id="UP000305546"/>
    </source>
</evidence>
<accession>A0A5C4LS71</accession>
<dbReference type="EMBL" id="VDFW01000058">
    <property type="protein sequence ID" value="TNC18874.1"/>
    <property type="molecule type" value="Genomic_DNA"/>
</dbReference>
<dbReference type="AlphaFoldDB" id="A0A5C4LS71"/>
<organism evidence="1 2">
    <name type="scientific">Amycolatopsis alkalitolerans</name>
    <dbReference type="NCBI Taxonomy" id="2547244"/>
    <lineage>
        <taxon>Bacteria</taxon>
        <taxon>Bacillati</taxon>
        <taxon>Actinomycetota</taxon>
        <taxon>Actinomycetes</taxon>
        <taxon>Pseudonocardiales</taxon>
        <taxon>Pseudonocardiaceae</taxon>
        <taxon>Amycolatopsis</taxon>
    </lineage>
</organism>
<comment type="caution">
    <text evidence="1">The sequence shown here is derived from an EMBL/GenBank/DDBJ whole genome shotgun (WGS) entry which is preliminary data.</text>
</comment>
<sequence length="64" mass="6747">MLGVQGLDIAGTGSDAEGVANSVRRLVGLTLQHTNREVLVEGPEITVHPVGARRQVLEPNIAHP</sequence>
<name>A0A5C4LS71_9PSEU</name>
<reference evidence="1 2" key="1">
    <citation type="submission" date="2019-06" db="EMBL/GenBank/DDBJ databases">
        <title>Amycolatopsis alkalitolerans sp. nov., isolated from Gastrodia elata Blume.</title>
        <authorList>
            <person name="Narsing Rao M.P."/>
            <person name="Li W.J."/>
        </authorList>
    </citation>
    <scope>NUCLEOTIDE SEQUENCE [LARGE SCALE GENOMIC DNA]</scope>
    <source>
        <strain evidence="1 2">SYSUP0005</strain>
    </source>
</reference>
<protein>
    <submittedName>
        <fullName evidence="1">Uncharacterized protein</fullName>
    </submittedName>
</protein>
<proteinExistence type="predicted"/>
<dbReference type="Proteomes" id="UP000305546">
    <property type="component" value="Unassembled WGS sequence"/>
</dbReference>